<organism evidence="3 4">
    <name type="scientific">Faecalibacillus intestinalis</name>
    <dbReference type="NCBI Taxonomy" id="1982626"/>
    <lineage>
        <taxon>Bacteria</taxon>
        <taxon>Bacillati</taxon>
        <taxon>Bacillota</taxon>
        <taxon>Erysipelotrichia</taxon>
        <taxon>Erysipelotrichales</taxon>
        <taxon>Coprobacillaceae</taxon>
        <taxon>Faecalibacillus</taxon>
    </lineage>
</organism>
<gene>
    <name evidence="3" type="ORF">LJD74_11970</name>
</gene>
<proteinExistence type="predicted"/>
<feature type="region of interest" description="Disordered" evidence="1">
    <location>
        <begin position="36"/>
        <end position="167"/>
    </location>
</feature>
<keyword evidence="2" id="KW-0732">Signal</keyword>
<accession>A0AAW4VPU8</accession>
<evidence type="ECO:0000313" key="3">
    <source>
        <dbReference type="EMBL" id="MCB8562703.1"/>
    </source>
</evidence>
<evidence type="ECO:0000256" key="2">
    <source>
        <dbReference type="SAM" id="SignalP"/>
    </source>
</evidence>
<reference evidence="3" key="1">
    <citation type="submission" date="2021-10" db="EMBL/GenBank/DDBJ databases">
        <title>Collection of gut derived symbiotic bacterial strains cultured from healthy donors.</title>
        <authorList>
            <person name="Lin H."/>
            <person name="Littmann E."/>
            <person name="Kohout C."/>
            <person name="Pamer E.G."/>
        </authorList>
    </citation>
    <scope>NUCLEOTIDE SEQUENCE</scope>
    <source>
        <strain evidence="3">DFI.5.2</strain>
    </source>
</reference>
<dbReference type="RefSeq" id="WP_118487026.1">
    <property type="nucleotide sequence ID" value="NZ_JAJDKQ010000028.1"/>
</dbReference>
<feature type="compositionally biased region" description="Low complexity" evidence="1">
    <location>
        <begin position="94"/>
        <end position="117"/>
    </location>
</feature>
<feature type="compositionally biased region" description="Polar residues" evidence="1">
    <location>
        <begin position="118"/>
        <end position="156"/>
    </location>
</feature>
<dbReference type="EMBL" id="JAJDKQ010000028">
    <property type="protein sequence ID" value="MCB8562703.1"/>
    <property type="molecule type" value="Genomic_DNA"/>
</dbReference>
<feature type="compositionally biased region" description="Basic and acidic residues" evidence="1">
    <location>
        <begin position="52"/>
        <end position="64"/>
    </location>
</feature>
<dbReference type="AlphaFoldDB" id="A0AAW4VPU8"/>
<evidence type="ECO:0000256" key="1">
    <source>
        <dbReference type="SAM" id="MobiDB-lite"/>
    </source>
</evidence>
<feature type="compositionally biased region" description="Polar residues" evidence="1">
    <location>
        <begin position="79"/>
        <end position="93"/>
    </location>
</feature>
<dbReference type="Proteomes" id="UP001197827">
    <property type="component" value="Unassembled WGS sequence"/>
</dbReference>
<comment type="caution">
    <text evidence="3">The sequence shown here is derived from an EMBL/GenBank/DDBJ whole genome shotgun (WGS) entry which is preliminary data.</text>
</comment>
<feature type="compositionally biased region" description="Basic residues" evidence="1">
    <location>
        <begin position="38"/>
        <end position="51"/>
    </location>
</feature>
<name>A0AAW4VPU8_9FIRM</name>
<sequence length="214" mass="23800">MKNKIILSAVFSLLVICNALPLHNSNNDLKNEQTVQISHKKKISNKTKKSQTKKESIPAEKTETGEITLEQNLEENDNTSKIDVTNINQETPSNPKQKQTNKTETNTSTSKNKVNQTQQTKEAQNQNENKNSNIMTNQPSVPKENVPTNDTGNVSQEKPKQDTPPSQKYYFAKCDCGYMVESHVSMDDAINKLFAAGHGNSYEHSGYVAGGDLD</sequence>
<feature type="chain" id="PRO_5043733621" evidence="2">
    <location>
        <begin position="25"/>
        <end position="214"/>
    </location>
</feature>
<protein>
    <submittedName>
        <fullName evidence="3">Uncharacterized protein</fullName>
    </submittedName>
</protein>
<evidence type="ECO:0000313" key="4">
    <source>
        <dbReference type="Proteomes" id="UP001197827"/>
    </source>
</evidence>
<feature type="signal peptide" evidence="2">
    <location>
        <begin position="1"/>
        <end position="24"/>
    </location>
</feature>